<feature type="domain" description="Fibronectin type-III" evidence="3">
    <location>
        <begin position="21"/>
        <end position="115"/>
    </location>
</feature>
<dbReference type="PANTHER" id="PTHR14340:SF9">
    <property type="entry name" value="FIBRONECTIN TYPE-III DOMAIN-CONTAINING PROTEIN"/>
    <property type="match status" value="1"/>
</dbReference>
<protein>
    <submittedName>
        <fullName evidence="4">Axonal fasciculation</fullName>
    </submittedName>
</protein>
<evidence type="ECO:0000256" key="2">
    <source>
        <dbReference type="SAM" id="SignalP"/>
    </source>
</evidence>
<feature type="signal peptide" evidence="2">
    <location>
        <begin position="1"/>
        <end position="17"/>
    </location>
</feature>
<dbReference type="InterPro" id="IPR013783">
    <property type="entry name" value="Ig-like_fold"/>
</dbReference>
<feature type="chain" id="PRO_5040726026" evidence="2">
    <location>
        <begin position="18"/>
        <end position="373"/>
    </location>
</feature>
<reference evidence="4" key="1">
    <citation type="submission" date="2023-01" db="EMBL/GenBank/DDBJ databases">
        <title>Genome assembly of the deep-sea coral Lophelia pertusa.</title>
        <authorList>
            <person name="Herrera S."/>
            <person name="Cordes E."/>
        </authorList>
    </citation>
    <scope>NUCLEOTIDE SEQUENCE</scope>
    <source>
        <strain evidence="4">USNM1676648</strain>
        <tissue evidence="4">Polyp</tissue>
    </source>
</reference>
<dbReference type="AlphaFoldDB" id="A0A9W9YFE6"/>
<accession>A0A9W9YFE6</accession>
<keyword evidence="1" id="KW-0393">Immunoglobulin domain</keyword>
<name>A0A9W9YFE6_9CNID</name>
<evidence type="ECO:0000313" key="4">
    <source>
        <dbReference type="EMBL" id="KAJ7333112.1"/>
    </source>
</evidence>
<dbReference type="PANTHER" id="PTHR14340">
    <property type="entry name" value="MICROFIBRIL-ASSOCIATED GLYCOPROTEIN 3"/>
    <property type="match status" value="1"/>
</dbReference>
<evidence type="ECO:0000259" key="3">
    <source>
        <dbReference type="PROSITE" id="PS50853"/>
    </source>
</evidence>
<sequence>MMNLLLVIAALFAVTVGSTVPPGPPRNVTANITCKALSLKWQHPLDNGGMEILGYNITVLSNGKQLIVENADKFSVERDIAYDFKPATRYEIRLGARNEAGIGKEETVFVTTDDKYSLPFINTIASPSEVYSYIGNSDPTWVQCKFGGYPNPWVTMRFGDKLISNATTTAEVKLITDDIKYFGVYKCHAENDCGFQNFSVDLKLARNPSEVLNFKAVPTCNSITLTWRTPTDDGGMPINKYVLVYKSIIRNIDGDDTTYTIQDLKQNTKCNISLRATSKAEWGPRSSVETQTTTYCAPGRPIIYSPSSTLLTKFTLKWRAPEETGDDDNITYTVRYRVETDWNYFGPWKTITTKSYRWKSPVRKTAWSGTSVR</sequence>
<feature type="domain" description="Fibronectin type-III" evidence="3">
    <location>
        <begin position="207"/>
        <end position="299"/>
    </location>
</feature>
<dbReference type="Pfam" id="PF00041">
    <property type="entry name" value="fn3"/>
    <property type="match status" value="2"/>
</dbReference>
<dbReference type="InterPro" id="IPR036116">
    <property type="entry name" value="FN3_sf"/>
</dbReference>
<dbReference type="Gene3D" id="2.60.40.10">
    <property type="entry name" value="Immunoglobulins"/>
    <property type="match status" value="2"/>
</dbReference>
<keyword evidence="2" id="KW-0732">Signal</keyword>
<dbReference type="CDD" id="cd00063">
    <property type="entry name" value="FN3"/>
    <property type="match status" value="2"/>
</dbReference>
<keyword evidence="5" id="KW-1185">Reference proteome</keyword>
<evidence type="ECO:0000256" key="1">
    <source>
        <dbReference type="ARBA" id="ARBA00023319"/>
    </source>
</evidence>
<gene>
    <name evidence="4" type="primary">NCAM2_5</name>
    <name evidence="4" type="ORF">OS493_018287</name>
</gene>
<dbReference type="SUPFAM" id="SSF49265">
    <property type="entry name" value="Fibronectin type III"/>
    <property type="match status" value="2"/>
</dbReference>
<dbReference type="OrthoDB" id="6021834at2759"/>
<comment type="caution">
    <text evidence="4">The sequence shown here is derived from an EMBL/GenBank/DDBJ whole genome shotgun (WGS) entry which is preliminary data.</text>
</comment>
<dbReference type="InterPro" id="IPR003961">
    <property type="entry name" value="FN3_dom"/>
</dbReference>
<dbReference type="InterPro" id="IPR036179">
    <property type="entry name" value="Ig-like_dom_sf"/>
</dbReference>
<dbReference type="PROSITE" id="PS50853">
    <property type="entry name" value="FN3"/>
    <property type="match status" value="2"/>
</dbReference>
<dbReference type="EMBL" id="MU827787">
    <property type="protein sequence ID" value="KAJ7333112.1"/>
    <property type="molecule type" value="Genomic_DNA"/>
</dbReference>
<dbReference type="Proteomes" id="UP001163046">
    <property type="component" value="Unassembled WGS sequence"/>
</dbReference>
<dbReference type="SUPFAM" id="SSF48726">
    <property type="entry name" value="Immunoglobulin"/>
    <property type="match status" value="1"/>
</dbReference>
<organism evidence="4 5">
    <name type="scientific">Desmophyllum pertusum</name>
    <dbReference type="NCBI Taxonomy" id="174260"/>
    <lineage>
        <taxon>Eukaryota</taxon>
        <taxon>Metazoa</taxon>
        <taxon>Cnidaria</taxon>
        <taxon>Anthozoa</taxon>
        <taxon>Hexacorallia</taxon>
        <taxon>Scleractinia</taxon>
        <taxon>Caryophylliina</taxon>
        <taxon>Caryophylliidae</taxon>
        <taxon>Desmophyllum</taxon>
    </lineage>
</organism>
<evidence type="ECO:0000313" key="5">
    <source>
        <dbReference type="Proteomes" id="UP001163046"/>
    </source>
</evidence>
<proteinExistence type="predicted"/>
<dbReference type="SMART" id="SM00060">
    <property type="entry name" value="FN3"/>
    <property type="match status" value="2"/>
</dbReference>